<proteinExistence type="predicted"/>
<organism evidence="2 3">
    <name type="scientific">Candidula unifasciata</name>
    <dbReference type="NCBI Taxonomy" id="100452"/>
    <lineage>
        <taxon>Eukaryota</taxon>
        <taxon>Metazoa</taxon>
        <taxon>Spiralia</taxon>
        <taxon>Lophotrochozoa</taxon>
        <taxon>Mollusca</taxon>
        <taxon>Gastropoda</taxon>
        <taxon>Heterobranchia</taxon>
        <taxon>Euthyneura</taxon>
        <taxon>Panpulmonata</taxon>
        <taxon>Eupulmonata</taxon>
        <taxon>Stylommatophora</taxon>
        <taxon>Helicina</taxon>
        <taxon>Helicoidea</taxon>
        <taxon>Geomitridae</taxon>
        <taxon>Candidula</taxon>
    </lineage>
</organism>
<dbReference type="Proteomes" id="UP000678393">
    <property type="component" value="Unassembled WGS sequence"/>
</dbReference>
<feature type="non-terminal residue" evidence="2">
    <location>
        <position position="1"/>
    </location>
</feature>
<dbReference type="EMBL" id="CAJHNH020005657">
    <property type="protein sequence ID" value="CAG5132809.1"/>
    <property type="molecule type" value="Genomic_DNA"/>
</dbReference>
<keyword evidence="3" id="KW-1185">Reference proteome</keyword>
<evidence type="ECO:0000313" key="2">
    <source>
        <dbReference type="EMBL" id="CAG5132809.1"/>
    </source>
</evidence>
<feature type="compositionally biased region" description="Basic residues" evidence="1">
    <location>
        <begin position="80"/>
        <end position="89"/>
    </location>
</feature>
<dbReference type="OrthoDB" id="48509at2759"/>
<dbReference type="AlphaFoldDB" id="A0A8S3ZTH1"/>
<accession>A0A8S3ZTH1</accession>
<feature type="region of interest" description="Disordered" evidence="1">
    <location>
        <begin position="34"/>
        <end position="118"/>
    </location>
</feature>
<protein>
    <submittedName>
        <fullName evidence="2">Uncharacterized protein</fullName>
    </submittedName>
</protein>
<comment type="caution">
    <text evidence="2">The sequence shown here is derived from an EMBL/GenBank/DDBJ whole genome shotgun (WGS) entry which is preliminary data.</text>
</comment>
<evidence type="ECO:0000313" key="3">
    <source>
        <dbReference type="Proteomes" id="UP000678393"/>
    </source>
</evidence>
<evidence type="ECO:0000256" key="1">
    <source>
        <dbReference type="SAM" id="MobiDB-lite"/>
    </source>
</evidence>
<sequence>VREYMKTYLGDTKESRDFARQFVEKRNYFRNQARLEKQQEEDSIWGPAPAINPHSQTRVGGGGNNSNSANDVGEGGAGKAKNRKKKQKMQKLDGSILGFTVHADPNRKNAAGEVESIQ</sequence>
<name>A0A8S3ZTH1_9EUPU</name>
<gene>
    <name evidence="2" type="ORF">CUNI_LOCUS18367</name>
</gene>
<reference evidence="2" key="1">
    <citation type="submission" date="2021-04" db="EMBL/GenBank/DDBJ databases">
        <authorList>
            <consortium name="Molecular Ecology Group"/>
        </authorList>
    </citation>
    <scope>NUCLEOTIDE SEQUENCE</scope>
</reference>